<name>A0ABD5X1B9_9EURY</name>
<feature type="transmembrane region" description="Helical" evidence="1">
    <location>
        <begin position="116"/>
        <end position="136"/>
    </location>
</feature>
<comment type="caution">
    <text evidence="2">The sequence shown here is derived from an EMBL/GenBank/DDBJ whole genome shotgun (WGS) entry which is preliminary data.</text>
</comment>
<evidence type="ECO:0000313" key="2">
    <source>
        <dbReference type="EMBL" id="MFC7124980.1"/>
    </source>
</evidence>
<keyword evidence="1" id="KW-0812">Transmembrane</keyword>
<feature type="transmembrane region" description="Helical" evidence="1">
    <location>
        <begin position="81"/>
        <end position="104"/>
    </location>
</feature>
<gene>
    <name evidence="2" type="ORF">ACFQJ7_02855</name>
</gene>
<dbReference type="Proteomes" id="UP001596414">
    <property type="component" value="Unassembled WGS sequence"/>
</dbReference>
<keyword evidence="1" id="KW-1133">Transmembrane helix</keyword>
<evidence type="ECO:0000256" key="1">
    <source>
        <dbReference type="SAM" id="Phobius"/>
    </source>
</evidence>
<dbReference type="RefSeq" id="WP_267638249.1">
    <property type="nucleotide sequence ID" value="NZ_JAODIY010000013.1"/>
</dbReference>
<keyword evidence="1" id="KW-0472">Membrane</keyword>
<sequence>MGRFSLHSALKGALVGAVIVTALFMIDPLTDIWVSGDDLDPQEASKLVWPTTVAAVGGPLVGGFPAGITVGRIDKKQYHPFLEGAVAASAGLSLGIVVWAGVGLLAHGLSVSFSSLIHGFTFTVFGAPLAALIGGYTSKRIAWE</sequence>
<dbReference type="AlphaFoldDB" id="A0ABD5X1B9"/>
<dbReference type="EMBL" id="JBHSZQ010000002">
    <property type="protein sequence ID" value="MFC7124980.1"/>
    <property type="molecule type" value="Genomic_DNA"/>
</dbReference>
<proteinExistence type="predicted"/>
<feature type="transmembrane region" description="Helical" evidence="1">
    <location>
        <begin position="12"/>
        <end position="35"/>
    </location>
</feature>
<organism evidence="2 3">
    <name type="scientific">Halovenus rubra</name>
    <dbReference type="NCBI Taxonomy" id="869890"/>
    <lineage>
        <taxon>Archaea</taxon>
        <taxon>Methanobacteriati</taxon>
        <taxon>Methanobacteriota</taxon>
        <taxon>Stenosarchaea group</taxon>
        <taxon>Halobacteria</taxon>
        <taxon>Halobacteriales</taxon>
        <taxon>Haloarculaceae</taxon>
        <taxon>Halovenus</taxon>
    </lineage>
</organism>
<evidence type="ECO:0000313" key="3">
    <source>
        <dbReference type="Proteomes" id="UP001596414"/>
    </source>
</evidence>
<protein>
    <submittedName>
        <fullName evidence="2">Uncharacterized protein</fullName>
    </submittedName>
</protein>
<reference evidence="2 3" key="1">
    <citation type="journal article" date="2014" name="Int. J. Syst. Evol. Microbiol.">
        <title>Complete genome sequence of Corynebacterium casei LMG S-19264T (=DSM 44701T), isolated from a smear-ripened cheese.</title>
        <authorList>
            <consortium name="US DOE Joint Genome Institute (JGI-PGF)"/>
            <person name="Walter F."/>
            <person name="Albersmeier A."/>
            <person name="Kalinowski J."/>
            <person name="Ruckert C."/>
        </authorList>
    </citation>
    <scope>NUCLEOTIDE SEQUENCE [LARGE SCALE GENOMIC DNA]</scope>
    <source>
        <strain evidence="2 3">CGMCC 4.7215</strain>
    </source>
</reference>
<accession>A0ABD5X1B9</accession>
<feature type="transmembrane region" description="Helical" evidence="1">
    <location>
        <begin position="47"/>
        <end position="69"/>
    </location>
</feature>